<name>A0ABU0XXQ8_9BURK</name>
<evidence type="ECO:0000313" key="1">
    <source>
        <dbReference type="EMBL" id="MDQ4628366.1"/>
    </source>
</evidence>
<dbReference type="EMBL" id="JAVFKP010000005">
    <property type="protein sequence ID" value="MDQ4628366.1"/>
    <property type="molecule type" value="Genomic_DNA"/>
</dbReference>
<comment type="caution">
    <text evidence="1">The sequence shown here is derived from an EMBL/GenBank/DDBJ whole genome shotgun (WGS) entry which is preliminary data.</text>
</comment>
<accession>A0ABU0XXQ8</accession>
<dbReference type="RefSeq" id="WP_307780067.1">
    <property type="nucleotide sequence ID" value="NZ_JAVFKP010000005.1"/>
</dbReference>
<gene>
    <name evidence="1" type="ORF">RB624_21000</name>
</gene>
<organism evidence="1 2">
    <name type="scientific">Janthinobacterium lividum</name>
    <dbReference type="NCBI Taxonomy" id="29581"/>
    <lineage>
        <taxon>Bacteria</taxon>
        <taxon>Pseudomonadati</taxon>
        <taxon>Pseudomonadota</taxon>
        <taxon>Betaproteobacteria</taxon>
        <taxon>Burkholderiales</taxon>
        <taxon>Oxalobacteraceae</taxon>
        <taxon>Janthinobacterium</taxon>
    </lineage>
</organism>
<evidence type="ECO:0000313" key="2">
    <source>
        <dbReference type="Proteomes" id="UP001237592"/>
    </source>
</evidence>
<dbReference type="Proteomes" id="UP001237592">
    <property type="component" value="Unassembled WGS sequence"/>
</dbReference>
<sequence length="139" mass="16002">MMNTAHWRVQELQHHSADIAWLNAEDARRAYEVACLHDSKTHFGLNVNTVGSIERLVFGNDVATATKWLRARVPENQQLIVVFGEDECFLCSSVFLVENWSDIFVPSRDDAMIYSNGTPLILFYCHEHEFEVGQRIVFD</sequence>
<keyword evidence="2" id="KW-1185">Reference proteome</keyword>
<protein>
    <submittedName>
        <fullName evidence="1">Uncharacterized protein</fullName>
    </submittedName>
</protein>
<proteinExistence type="predicted"/>
<reference evidence="1 2" key="1">
    <citation type="submission" date="2023-08" db="EMBL/GenBank/DDBJ databases">
        <title>Draft genome sequence of Janthinobacterium lividum.</title>
        <authorList>
            <person name="Chun B.H."/>
            <person name="Lee Y."/>
        </authorList>
    </citation>
    <scope>NUCLEOTIDE SEQUENCE [LARGE SCALE GENOMIC DNA]</scope>
    <source>
        <strain evidence="1 2">AMJK</strain>
    </source>
</reference>